<feature type="compositionally biased region" description="Low complexity" evidence="1">
    <location>
        <begin position="243"/>
        <end position="256"/>
    </location>
</feature>
<dbReference type="EMBL" id="UYRU01050395">
    <property type="protein sequence ID" value="VDN10981.1"/>
    <property type="molecule type" value="Genomic_DNA"/>
</dbReference>
<keyword evidence="3" id="KW-1185">Reference proteome</keyword>
<dbReference type="OrthoDB" id="10267248at2759"/>
<evidence type="ECO:0000313" key="2">
    <source>
        <dbReference type="EMBL" id="VDN10981.1"/>
    </source>
</evidence>
<organism evidence="2 3">
    <name type="scientific">Dibothriocephalus latus</name>
    <name type="common">Fish tapeworm</name>
    <name type="synonym">Diphyllobothrium latum</name>
    <dbReference type="NCBI Taxonomy" id="60516"/>
    <lineage>
        <taxon>Eukaryota</taxon>
        <taxon>Metazoa</taxon>
        <taxon>Spiralia</taxon>
        <taxon>Lophotrochozoa</taxon>
        <taxon>Platyhelminthes</taxon>
        <taxon>Cestoda</taxon>
        <taxon>Eucestoda</taxon>
        <taxon>Diphyllobothriidea</taxon>
        <taxon>Diphyllobothriidae</taxon>
        <taxon>Dibothriocephalus</taxon>
    </lineage>
</organism>
<evidence type="ECO:0000313" key="3">
    <source>
        <dbReference type="Proteomes" id="UP000281553"/>
    </source>
</evidence>
<dbReference type="AlphaFoldDB" id="A0A3P7LXU8"/>
<sequence>MTSDIRVQSVSGVRLRRARVTTKHPFSGLKENYKSLKLDQQKLANKKFSVPNHLLYSPFICPDLYCPLQFPNVASLKMSVQNTAWVEQFNSRSLTPPVAKSPPKAESLGYGGGGELRRLFRRRGISETDPALVCPSLADQHLFDSLKSKVEVEQVRHQFKDLEKKSDSTYLKLVHSASSTSLPFKIGDPIFGHRRGGDHASSQNLASPYEKTERPRLIPPAPACVSVPSSPRPHRNKSTSAELTPLTSSPLHTSTLEVLSEDSSKPLPVPRKK</sequence>
<accession>A0A3P7LXU8</accession>
<proteinExistence type="predicted"/>
<evidence type="ECO:0000256" key="1">
    <source>
        <dbReference type="SAM" id="MobiDB-lite"/>
    </source>
</evidence>
<dbReference type="Proteomes" id="UP000281553">
    <property type="component" value="Unassembled WGS sequence"/>
</dbReference>
<reference evidence="2 3" key="1">
    <citation type="submission" date="2018-11" db="EMBL/GenBank/DDBJ databases">
        <authorList>
            <consortium name="Pathogen Informatics"/>
        </authorList>
    </citation>
    <scope>NUCLEOTIDE SEQUENCE [LARGE SCALE GENOMIC DNA]</scope>
</reference>
<protein>
    <submittedName>
        <fullName evidence="2">Uncharacterized protein</fullName>
    </submittedName>
</protein>
<name>A0A3P7LXU8_DIBLA</name>
<feature type="non-terminal residue" evidence="2">
    <location>
        <position position="273"/>
    </location>
</feature>
<gene>
    <name evidence="2" type="ORF">DILT_LOCUS6812</name>
</gene>
<feature type="region of interest" description="Disordered" evidence="1">
    <location>
        <begin position="193"/>
        <end position="273"/>
    </location>
</feature>